<evidence type="ECO:0000256" key="11">
    <source>
        <dbReference type="ARBA" id="ARBA00023098"/>
    </source>
</evidence>
<keyword evidence="6" id="KW-0256">Endoplasmic reticulum</keyword>
<evidence type="ECO:0000256" key="8">
    <source>
        <dbReference type="ARBA" id="ARBA00022833"/>
    </source>
</evidence>
<name>A0A8D5G273_9PROT</name>
<keyword evidence="3" id="KW-0444">Lipid biosynthesis</keyword>
<dbReference type="GO" id="GO:0080132">
    <property type="term" value="F:fatty acid 2-hydroxylase activity"/>
    <property type="evidence" value="ECO:0007669"/>
    <property type="project" value="InterPro"/>
</dbReference>
<dbReference type="Pfam" id="PF04116">
    <property type="entry name" value="FA_hydroxylase"/>
    <property type="match status" value="1"/>
</dbReference>
<evidence type="ECO:0000256" key="12">
    <source>
        <dbReference type="ARBA" id="ARBA00023136"/>
    </source>
</evidence>
<dbReference type="EMBL" id="AP024110">
    <property type="protein sequence ID" value="BCM24698.1"/>
    <property type="molecule type" value="Genomic_DNA"/>
</dbReference>
<dbReference type="KEGG" id="mpau:ZMTM_09570"/>
<feature type="domain" description="Fatty acid hydroxylase" evidence="15">
    <location>
        <begin position="48"/>
        <end position="176"/>
    </location>
</feature>
<feature type="transmembrane region" description="Helical" evidence="14">
    <location>
        <begin position="12"/>
        <end position="35"/>
    </location>
</feature>
<dbReference type="GO" id="GO:0006633">
    <property type="term" value="P:fatty acid biosynthetic process"/>
    <property type="evidence" value="ECO:0007669"/>
    <property type="project" value="UniProtKB-KW"/>
</dbReference>
<keyword evidence="13" id="KW-0275">Fatty acid biosynthesis</keyword>
<gene>
    <name evidence="16" type="ORF">ZMTM_09570</name>
</gene>
<evidence type="ECO:0000256" key="14">
    <source>
        <dbReference type="SAM" id="Phobius"/>
    </source>
</evidence>
<feature type="transmembrane region" description="Helical" evidence="14">
    <location>
        <begin position="41"/>
        <end position="62"/>
    </location>
</feature>
<dbReference type="PANTHER" id="PTHR12863">
    <property type="entry name" value="FATTY ACID HYDROXYLASE"/>
    <property type="match status" value="1"/>
</dbReference>
<feature type="transmembrane region" description="Helical" evidence="14">
    <location>
        <begin position="112"/>
        <end position="131"/>
    </location>
</feature>
<evidence type="ECO:0000256" key="10">
    <source>
        <dbReference type="ARBA" id="ARBA00023002"/>
    </source>
</evidence>
<keyword evidence="9 14" id="KW-1133">Transmembrane helix</keyword>
<dbReference type="GO" id="GO:0005506">
    <property type="term" value="F:iron ion binding"/>
    <property type="evidence" value="ECO:0007669"/>
    <property type="project" value="InterPro"/>
</dbReference>
<dbReference type="Proteomes" id="UP000826722">
    <property type="component" value="Chromosome"/>
</dbReference>
<evidence type="ECO:0000313" key="17">
    <source>
        <dbReference type="Proteomes" id="UP000826722"/>
    </source>
</evidence>
<evidence type="ECO:0000256" key="13">
    <source>
        <dbReference type="ARBA" id="ARBA00023160"/>
    </source>
</evidence>
<dbReference type="GO" id="GO:0016020">
    <property type="term" value="C:membrane"/>
    <property type="evidence" value="ECO:0007669"/>
    <property type="project" value="InterPro"/>
</dbReference>
<dbReference type="InterPro" id="IPR014430">
    <property type="entry name" value="Scs7"/>
</dbReference>
<keyword evidence="11" id="KW-0443">Lipid metabolism</keyword>
<comment type="subcellular location">
    <subcellularLocation>
        <location evidence="2">Endoplasmic reticulum membrane</location>
        <topology evidence="2">Multi-pass membrane protein</topology>
    </subcellularLocation>
</comment>
<feature type="transmembrane region" description="Helical" evidence="14">
    <location>
        <begin position="83"/>
        <end position="106"/>
    </location>
</feature>
<evidence type="ECO:0000256" key="6">
    <source>
        <dbReference type="ARBA" id="ARBA00022824"/>
    </source>
</evidence>
<keyword evidence="12 14" id="KW-0472">Membrane</keyword>
<evidence type="ECO:0000256" key="3">
    <source>
        <dbReference type="ARBA" id="ARBA00022516"/>
    </source>
</evidence>
<organism evidence="16 17">
    <name type="scientific">Methyloradius palustris</name>
    <dbReference type="NCBI Taxonomy" id="2778876"/>
    <lineage>
        <taxon>Bacteria</taxon>
        <taxon>Pseudomonadati</taxon>
        <taxon>Pseudomonadota</taxon>
        <taxon>Betaproteobacteria</taxon>
        <taxon>Nitrosomonadales</taxon>
        <taxon>Methylophilaceae</taxon>
        <taxon>Methyloradius</taxon>
    </lineage>
</organism>
<reference evidence="16" key="1">
    <citation type="journal article" date="2021" name="Arch. Microbiol.">
        <title>Methyloradius palustris gen. nov., sp. nov., a methanol-oxidizing bacterium isolated from snow.</title>
        <authorList>
            <person name="Miyadera T."/>
            <person name="Kojima H."/>
            <person name="Fukui M."/>
        </authorList>
    </citation>
    <scope>NUCLEOTIDE SEQUENCE</scope>
    <source>
        <strain evidence="16">Zm11</strain>
    </source>
</reference>
<evidence type="ECO:0000256" key="7">
    <source>
        <dbReference type="ARBA" id="ARBA00022832"/>
    </source>
</evidence>
<dbReference type="AlphaFoldDB" id="A0A8D5G273"/>
<proteinExistence type="predicted"/>
<evidence type="ECO:0000313" key="16">
    <source>
        <dbReference type="EMBL" id="BCM24698.1"/>
    </source>
</evidence>
<evidence type="ECO:0000256" key="4">
    <source>
        <dbReference type="ARBA" id="ARBA00022692"/>
    </source>
</evidence>
<protein>
    <submittedName>
        <fullName evidence="16">Fatty acid hydroxylase</fullName>
    </submittedName>
</protein>
<accession>A0A8D5G273</accession>
<keyword evidence="7" id="KW-0276">Fatty acid metabolism</keyword>
<keyword evidence="10" id="KW-0560">Oxidoreductase</keyword>
<keyword evidence="4 14" id="KW-0812">Transmembrane</keyword>
<dbReference type="InterPro" id="IPR006694">
    <property type="entry name" value="Fatty_acid_hydroxylase"/>
</dbReference>
<dbReference type="PANTHER" id="PTHR12863:SF1">
    <property type="entry name" value="FATTY ACID 2-HYDROXYLASE"/>
    <property type="match status" value="1"/>
</dbReference>
<sequence length="194" mass="22070">MGLFKLEHSKLAYVTDFALYSLTVLGLLAYLIAFVPSGCELPVFGLVFLGLVGWTVIEYILHRFVLHGLRPFNRWHAEHHQRPTALICAPTILSASLIVILIFMPALFATDVLRASALTLGVMTGYLSYAVTHHAIHHWRSDSAWLKQRKRWHALHHHVNQPGYYGVTSGFWDYLLASKHHAKKPIQRTKQLTP</sequence>
<comment type="cofactor">
    <cofactor evidence="1">
        <name>Zn(2+)</name>
        <dbReference type="ChEBI" id="CHEBI:29105"/>
    </cofactor>
</comment>
<evidence type="ECO:0000259" key="15">
    <source>
        <dbReference type="Pfam" id="PF04116"/>
    </source>
</evidence>
<evidence type="ECO:0000256" key="9">
    <source>
        <dbReference type="ARBA" id="ARBA00022989"/>
    </source>
</evidence>
<evidence type="ECO:0000256" key="2">
    <source>
        <dbReference type="ARBA" id="ARBA00004477"/>
    </source>
</evidence>
<evidence type="ECO:0000256" key="5">
    <source>
        <dbReference type="ARBA" id="ARBA00022723"/>
    </source>
</evidence>
<evidence type="ECO:0000256" key="1">
    <source>
        <dbReference type="ARBA" id="ARBA00001947"/>
    </source>
</evidence>
<keyword evidence="17" id="KW-1185">Reference proteome</keyword>
<keyword evidence="8" id="KW-0862">Zinc</keyword>
<dbReference type="RefSeq" id="WP_221765202.1">
    <property type="nucleotide sequence ID" value="NZ_AP024110.1"/>
</dbReference>
<keyword evidence="5" id="KW-0479">Metal-binding</keyword>